<evidence type="ECO:0000256" key="1">
    <source>
        <dbReference type="SAM" id="MobiDB-lite"/>
    </source>
</evidence>
<feature type="compositionally biased region" description="Polar residues" evidence="1">
    <location>
        <begin position="61"/>
        <end position="75"/>
    </location>
</feature>
<proteinExistence type="predicted"/>
<evidence type="ECO:0000313" key="4">
    <source>
        <dbReference type="Proteomes" id="UP000325081"/>
    </source>
</evidence>
<feature type="region of interest" description="Disordered" evidence="1">
    <location>
        <begin position="136"/>
        <end position="189"/>
    </location>
</feature>
<dbReference type="Gene3D" id="1.10.720.10">
    <property type="match status" value="1"/>
</dbReference>
<sequence>MTDDMFPNAPARGKCELWIGYTHVKSLLNLAEIQIRPPSVRAANGNREKPRQKNTSKVEDNNVNSQSFDDGTLFSSLSPNKEQILTLFEHIQSSIAKGETQKTRKKKSKRTAYSNDNNMMSAESILEVLFQSRTQQKGKTTVNKGEDKLVGLQKDSPQEEKENTELKSIRPPSQFTRRSPIPRPSSPRFEVGVINGRILSTDNEDSKKVEKFEEMKSSPKYEVGSVNGRFVSTDNEEDSKEVEKFKEMKLAELKEVAKCKGIKGYSKLKKSELLELLISNGV</sequence>
<evidence type="ECO:0000259" key="2">
    <source>
        <dbReference type="Pfam" id="PF07498"/>
    </source>
</evidence>
<feature type="region of interest" description="Disordered" evidence="1">
    <location>
        <begin position="96"/>
        <end position="118"/>
    </location>
</feature>
<gene>
    <name evidence="3" type="ORF">STAS_00054</name>
</gene>
<feature type="domain" description="Rho termination factor-like N-terminal" evidence="2">
    <location>
        <begin position="246"/>
        <end position="275"/>
    </location>
</feature>
<evidence type="ECO:0000313" key="3">
    <source>
        <dbReference type="EMBL" id="GER24515.1"/>
    </source>
</evidence>
<dbReference type="PANTHER" id="PTHR34449:SF2">
    <property type="entry name" value="RHO TERMINATION FACTOR"/>
    <property type="match status" value="1"/>
</dbReference>
<dbReference type="EMBL" id="BKCP01000001">
    <property type="protein sequence ID" value="GER24515.1"/>
    <property type="molecule type" value="Genomic_DNA"/>
</dbReference>
<keyword evidence="4" id="KW-1185">Reference proteome</keyword>
<reference evidence="4" key="1">
    <citation type="journal article" date="2019" name="Curr. Biol.">
        <title>Genome Sequence of Striga asiatica Provides Insight into the Evolution of Plant Parasitism.</title>
        <authorList>
            <person name="Yoshida S."/>
            <person name="Kim S."/>
            <person name="Wafula E.K."/>
            <person name="Tanskanen J."/>
            <person name="Kim Y.M."/>
            <person name="Honaas L."/>
            <person name="Yang Z."/>
            <person name="Spallek T."/>
            <person name="Conn C.E."/>
            <person name="Ichihashi Y."/>
            <person name="Cheong K."/>
            <person name="Cui S."/>
            <person name="Der J.P."/>
            <person name="Gundlach H."/>
            <person name="Jiao Y."/>
            <person name="Hori C."/>
            <person name="Ishida J.K."/>
            <person name="Kasahara H."/>
            <person name="Kiba T."/>
            <person name="Kim M.S."/>
            <person name="Koo N."/>
            <person name="Laohavisit A."/>
            <person name="Lee Y.H."/>
            <person name="Lumba S."/>
            <person name="McCourt P."/>
            <person name="Mortimer J.C."/>
            <person name="Mutuku J.M."/>
            <person name="Nomura T."/>
            <person name="Sasaki-Sekimoto Y."/>
            <person name="Seto Y."/>
            <person name="Wang Y."/>
            <person name="Wakatake T."/>
            <person name="Sakakibara H."/>
            <person name="Demura T."/>
            <person name="Yamaguchi S."/>
            <person name="Yoneyama K."/>
            <person name="Manabe R.I."/>
            <person name="Nelson D.C."/>
            <person name="Schulman A.H."/>
            <person name="Timko M.P."/>
            <person name="dePamphilis C.W."/>
            <person name="Choi D."/>
            <person name="Shirasu K."/>
        </authorList>
    </citation>
    <scope>NUCLEOTIDE SEQUENCE [LARGE SCALE GENOMIC DNA]</scope>
    <source>
        <strain evidence="4">cv. UVA1</strain>
    </source>
</reference>
<feature type="compositionally biased region" description="Basic and acidic residues" evidence="1">
    <location>
        <begin position="156"/>
        <end position="168"/>
    </location>
</feature>
<protein>
    <submittedName>
        <fullName evidence="3">Rho termination factor</fullName>
    </submittedName>
</protein>
<organism evidence="3 4">
    <name type="scientific">Striga asiatica</name>
    <name type="common">Asiatic witchweed</name>
    <name type="synonym">Buchnera asiatica</name>
    <dbReference type="NCBI Taxonomy" id="4170"/>
    <lineage>
        <taxon>Eukaryota</taxon>
        <taxon>Viridiplantae</taxon>
        <taxon>Streptophyta</taxon>
        <taxon>Embryophyta</taxon>
        <taxon>Tracheophyta</taxon>
        <taxon>Spermatophyta</taxon>
        <taxon>Magnoliopsida</taxon>
        <taxon>eudicotyledons</taxon>
        <taxon>Gunneridae</taxon>
        <taxon>Pentapetalae</taxon>
        <taxon>asterids</taxon>
        <taxon>lamiids</taxon>
        <taxon>Lamiales</taxon>
        <taxon>Orobanchaceae</taxon>
        <taxon>Buchnereae</taxon>
        <taxon>Striga</taxon>
    </lineage>
</organism>
<dbReference type="PANTHER" id="PTHR34449">
    <property type="entry name" value="RHO TERMINATION FACTOR"/>
    <property type="match status" value="1"/>
</dbReference>
<accession>A0A5A7NUV4</accession>
<feature type="region of interest" description="Disordered" evidence="1">
    <location>
        <begin position="40"/>
        <end position="75"/>
    </location>
</feature>
<dbReference type="OrthoDB" id="1931152at2759"/>
<dbReference type="Pfam" id="PF07498">
    <property type="entry name" value="Rho_N"/>
    <property type="match status" value="1"/>
</dbReference>
<dbReference type="InterPro" id="IPR011112">
    <property type="entry name" value="Rho-like_N"/>
</dbReference>
<dbReference type="AlphaFoldDB" id="A0A5A7NUV4"/>
<dbReference type="GO" id="GO:0006353">
    <property type="term" value="P:DNA-templated transcription termination"/>
    <property type="evidence" value="ECO:0007669"/>
    <property type="project" value="InterPro"/>
</dbReference>
<dbReference type="Proteomes" id="UP000325081">
    <property type="component" value="Unassembled WGS sequence"/>
</dbReference>
<feature type="compositionally biased region" description="Basic and acidic residues" evidence="1">
    <location>
        <begin position="46"/>
        <end position="60"/>
    </location>
</feature>
<name>A0A5A7NUV4_STRAF</name>
<comment type="caution">
    <text evidence="3">The sequence shown here is derived from an EMBL/GenBank/DDBJ whole genome shotgun (WGS) entry which is preliminary data.</text>
</comment>